<gene>
    <name evidence="2" type="ORF">EVAR_57439_1</name>
</gene>
<evidence type="ECO:0000313" key="3">
    <source>
        <dbReference type="Proteomes" id="UP000299102"/>
    </source>
</evidence>
<dbReference type="OrthoDB" id="425681at2759"/>
<reference evidence="2 3" key="1">
    <citation type="journal article" date="2019" name="Commun. Biol.">
        <title>The bagworm genome reveals a unique fibroin gene that provides high tensile strength.</title>
        <authorList>
            <person name="Kono N."/>
            <person name="Nakamura H."/>
            <person name="Ohtoshi R."/>
            <person name="Tomita M."/>
            <person name="Numata K."/>
            <person name="Arakawa K."/>
        </authorList>
    </citation>
    <scope>NUCLEOTIDE SEQUENCE [LARGE SCALE GENOMIC DNA]</scope>
</reference>
<proteinExistence type="predicted"/>
<feature type="compositionally biased region" description="Basic and acidic residues" evidence="1">
    <location>
        <begin position="60"/>
        <end position="87"/>
    </location>
</feature>
<evidence type="ECO:0000313" key="2">
    <source>
        <dbReference type="EMBL" id="GBP72892.1"/>
    </source>
</evidence>
<dbReference type="AlphaFoldDB" id="A0A4C1YDG7"/>
<evidence type="ECO:0000256" key="1">
    <source>
        <dbReference type="SAM" id="MobiDB-lite"/>
    </source>
</evidence>
<accession>A0A4C1YDG7</accession>
<organism evidence="2 3">
    <name type="scientific">Eumeta variegata</name>
    <name type="common">Bagworm moth</name>
    <name type="synonym">Eumeta japonica</name>
    <dbReference type="NCBI Taxonomy" id="151549"/>
    <lineage>
        <taxon>Eukaryota</taxon>
        <taxon>Metazoa</taxon>
        <taxon>Ecdysozoa</taxon>
        <taxon>Arthropoda</taxon>
        <taxon>Hexapoda</taxon>
        <taxon>Insecta</taxon>
        <taxon>Pterygota</taxon>
        <taxon>Neoptera</taxon>
        <taxon>Endopterygota</taxon>
        <taxon>Lepidoptera</taxon>
        <taxon>Glossata</taxon>
        <taxon>Ditrysia</taxon>
        <taxon>Tineoidea</taxon>
        <taxon>Psychidae</taxon>
        <taxon>Oiketicinae</taxon>
        <taxon>Eumeta</taxon>
    </lineage>
</organism>
<keyword evidence="3" id="KW-1185">Reference proteome</keyword>
<sequence>MMEISKRELMRNRKMNGASLAIMNGKSVLRQARFAIHNGVLISTLMYGSESWMGTLTDTNDERHRQGDAGHIRDKDRDCKSAPRSEMEIDPFP</sequence>
<dbReference type="Proteomes" id="UP000299102">
    <property type="component" value="Unassembled WGS sequence"/>
</dbReference>
<feature type="region of interest" description="Disordered" evidence="1">
    <location>
        <begin position="58"/>
        <end position="93"/>
    </location>
</feature>
<name>A0A4C1YDG7_EUMVA</name>
<comment type="caution">
    <text evidence="2">The sequence shown here is derived from an EMBL/GenBank/DDBJ whole genome shotgun (WGS) entry which is preliminary data.</text>
</comment>
<dbReference type="EMBL" id="BGZK01001159">
    <property type="protein sequence ID" value="GBP72892.1"/>
    <property type="molecule type" value="Genomic_DNA"/>
</dbReference>
<protein>
    <submittedName>
        <fullName evidence="2">Uncharacterized protein</fullName>
    </submittedName>
</protein>